<protein>
    <submittedName>
        <fullName evidence="2">Uncharacterized protein</fullName>
    </submittedName>
</protein>
<evidence type="ECO:0000256" key="1">
    <source>
        <dbReference type="SAM" id="Phobius"/>
    </source>
</evidence>
<keyword evidence="1" id="KW-1133">Transmembrane helix</keyword>
<gene>
    <name evidence="2" type="ORF">SAMN05421874_12168</name>
</gene>
<organism evidence="2 3">
    <name type="scientific">Nonomuraea maritima</name>
    <dbReference type="NCBI Taxonomy" id="683260"/>
    <lineage>
        <taxon>Bacteria</taxon>
        <taxon>Bacillati</taxon>
        <taxon>Actinomycetota</taxon>
        <taxon>Actinomycetes</taxon>
        <taxon>Streptosporangiales</taxon>
        <taxon>Streptosporangiaceae</taxon>
        <taxon>Nonomuraea</taxon>
    </lineage>
</organism>
<name>A0A1G9JYM4_9ACTN</name>
<proteinExistence type="predicted"/>
<dbReference type="STRING" id="683260.SAMN05421874_12168"/>
<keyword evidence="1" id="KW-0472">Membrane</keyword>
<evidence type="ECO:0000313" key="2">
    <source>
        <dbReference type="EMBL" id="SDL42621.1"/>
    </source>
</evidence>
<keyword evidence="3" id="KW-1185">Reference proteome</keyword>
<feature type="transmembrane region" description="Helical" evidence="1">
    <location>
        <begin position="13"/>
        <end position="35"/>
    </location>
</feature>
<keyword evidence="1" id="KW-0812">Transmembrane</keyword>
<dbReference type="AlphaFoldDB" id="A0A1G9JYM4"/>
<accession>A0A1G9JYM4</accession>
<reference evidence="2 3" key="1">
    <citation type="submission" date="2016-10" db="EMBL/GenBank/DDBJ databases">
        <authorList>
            <person name="de Groot N.N."/>
        </authorList>
    </citation>
    <scope>NUCLEOTIDE SEQUENCE [LARGE SCALE GENOMIC DNA]</scope>
    <source>
        <strain evidence="2 3">CGMCC 4.5681</strain>
    </source>
</reference>
<sequence>MAVVARPPFTDRLLPMTAGGAGAATVAALLALRLAGQDG</sequence>
<evidence type="ECO:0000313" key="3">
    <source>
        <dbReference type="Proteomes" id="UP000198683"/>
    </source>
</evidence>
<dbReference type="Proteomes" id="UP000198683">
    <property type="component" value="Unassembled WGS sequence"/>
</dbReference>
<dbReference type="EMBL" id="FNFB01000021">
    <property type="protein sequence ID" value="SDL42621.1"/>
    <property type="molecule type" value="Genomic_DNA"/>
</dbReference>